<dbReference type="Gramene" id="PVH61459">
    <property type="protein sequence ID" value="PVH61459"/>
    <property type="gene ID" value="PAHAL_3G037100"/>
</dbReference>
<feature type="compositionally biased region" description="Low complexity" evidence="1">
    <location>
        <begin position="18"/>
        <end position="27"/>
    </location>
</feature>
<dbReference type="PROSITE" id="PS51257">
    <property type="entry name" value="PROKAR_LIPOPROTEIN"/>
    <property type="match status" value="1"/>
</dbReference>
<sequence>MEDPSKSRARSPRRTDRSPSVTSGSVSNSAAAACPVSCTTRPFPIPNRLKPAIINCLLHYCLARGFLLSQCCCPGSAHSWGRCCCRGSREDRFGFFISGASSLLPTGDQAKAGRAFQRKHYLWGVFKPREDKGGVAEPLSAIARFAHEVEKEKQQHVLDQQDEMILKMSTMNHLPAKDTQVEASHVKGPPNMGFDLKAPNEGTQAEAEAAPVATDAAASPANHGQIDPTCMGLPVGRLMGFVMRQTPKLEQLIQEMKREGVYWYLLWREVVWVPDLGQATWILPCRSWGSELEFRALWNLTSTSVPCRHEQKDA</sequence>
<protein>
    <submittedName>
        <fullName evidence="2">Uncharacterized protein</fullName>
    </submittedName>
</protein>
<organism evidence="2">
    <name type="scientific">Panicum hallii</name>
    <dbReference type="NCBI Taxonomy" id="206008"/>
    <lineage>
        <taxon>Eukaryota</taxon>
        <taxon>Viridiplantae</taxon>
        <taxon>Streptophyta</taxon>
        <taxon>Embryophyta</taxon>
        <taxon>Tracheophyta</taxon>
        <taxon>Spermatophyta</taxon>
        <taxon>Magnoliopsida</taxon>
        <taxon>Liliopsida</taxon>
        <taxon>Poales</taxon>
        <taxon>Poaceae</taxon>
        <taxon>PACMAD clade</taxon>
        <taxon>Panicoideae</taxon>
        <taxon>Panicodae</taxon>
        <taxon>Paniceae</taxon>
        <taxon>Panicinae</taxon>
        <taxon>Panicum</taxon>
        <taxon>Panicum sect. Panicum</taxon>
    </lineage>
</organism>
<dbReference type="AlphaFoldDB" id="A0A2T8KH20"/>
<name>A0A2T8KH20_9POAL</name>
<evidence type="ECO:0000313" key="2">
    <source>
        <dbReference type="EMBL" id="PVH61459.1"/>
    </source>
</evidence>
<dbReference type="Proteomes" id="UP000243499">
    <property type="component" value="Chromosome 3"/>
</dbReference>
<accession>A0A2T8KH20</accession>
<feature type="region of interest" description="Disordered" evidence="1">
    <location>
        <begin position="1"/>
        <end position="27"/>
    </location>
</feature>
<gene>
    <name evidence="2" type="ORF">PAHAL_3G037100</name>
</gene>
<proteinExistence type="predicted"/>
<dbReference type="EMBL" id="CM008048">
    <property type="protein sequence ID" value="PVH61459.1"/>
    <property type="molecule type" value="Genomic_DNA"/>
</dbReference>
<evidence type="ECO:0000256" key="1">
    <source>
        <dbReference type="SAM" id="MobiDB-lite"/>
    </source>
</evidence>
<reference evidence="2" key="1">
    <citation type="submission" date="2018-04" db="EMBL/GenBank/DDBJ databases">
        <title>WGS assembly of Panicum hallii.</title>
        <authorList>
            <person name="Lovell J."/>
            <person name="Jenkins J."/>
            <person name="Lowry D."/>
            <person name="Mamidi S."/>
            <person name="Sreedasyam A."/>
            <person name="Weng X."/>
            <person name="Barry K."/>
            <person name="Bonette J."/>
            <person name="Campitelli B."/>
            <person name="Daum C."/>
            <person name="Gordon S."/>
            <person name="Gould B."/>
            <person name="Lipzen A."/>
            <person name="Macqueen A."/>
            <person name="Palacio-Mejia J."/>
            <person name="Plott C."/>
            <person name="Shakirov E."/>
            <person name="Shu S."/>
            <person name="Yoshinaga Y."/>
            <person name="Zane M."/>
            <person name="Rokhsar D."/>
            <person name="Grimwood J."/>
            <person name="Schmutz J."/>
            <person name="Juenger T."/>
        </authorList>
    </citation>
    <scope>NUCLEOTIDE SEQUENCE [LARGE SCALE GENOMIC DNA]</scope>
    <source>
        <strain evidence="2">FIL2</strain>
    </source>
</reference>